<feature type="compositionally biased region" description="Low complexity" evidence="1">
    <location>
        <begin position="765"/>
        <end position="793"/>
    </location>
</feature>
<proteinExistence type="predicted"/>
<sequence>MPNDKSAVHSLPSFAQAFRSLNSDDNALPPIQRRPSPLVRAPQSQPYRERERQQQPRYTLSSVNAKKRPRSTSNASRDDDGYSSSETSSPRAAFVKEEQDFDQLDPSPPPPPSRSKSSIHRHDPPAIAVSSSTGAPPPSLTRPQQAAKRRRVTISGLNTNNLSPSTTSPGPQPGHAQPAGAANPNNVGAPASGQPPTGPSTPISPVVMGFTIEPHNPQKFEQVRAMLSVKQRQKALIESRRGSTAGLGIGPGNNSQGLGPAAPDHLARRGSAAGMIEGRRGSMSAVNVLVQAAPSSSTTLAPNQAPPKRSGNSPNGGGRRLTTSMAIQPITVPSSVIQNTSPEASGPTGAVSPHQHIIVPSQNPRPHRSPNLQTISSVAHSQNPDKSPKLQLHASAQSQGLSAQAQAQTQAQQAQLASQGLSGLANALPPPPTSFTRRRAGQLSLRGNKPADIVISPRDTEDPATKPATGSNPNANSNALGQQRPVLRAFSYKSLQPAVQSAPPIPRNGEQPGRFPMSIPTLPPAIGQQGVSIRKTATKVPPTPTRLGMQRSTSGTGANVRLSQPTATGLSTAVPPQTPATLHRPTHSPTDKAAFLAPFEAFYDALTDAHVLKGWFGEQLGHVGRLVREIEAQKVDIEKSKAEIESQRVQVEKMIGGALGARGEVESWVSEAVERQLGSHREEMAWLRRRVEELEGMLSPKDSKHQRGQADSDEKHSTAAPSKGVNGMQSSQESFDIAPDVEMYKFPPEQPTATTHTPRPPPQPIRRSSSPARMSGSQQPPSPSSRARSQASSPAPPSEPGRRMSVSAIRYEPQLSPQLRADRITANEGSSGARGLVKSPSVRHAMAPPLRPSSSHSEHDNNGREKEKERPNIRRYNSQNGVRNSPSLNGDNKLGSNDNKHDSGRQETAGRPESGAPSPPSSSQIHPPMEET</sequence>
<feature type="compositionally biased region" description="Polar residues" evidence="1">
    <location>
        <begin position="360"/>
        <end position="385"/>
    </location>
</feature>
<feature type="compositionally biased region" description="Polar residues" evidence="1">
    <location>
        <begin position="468"/>
        <end position="479"/>
    </location>
</feature>
<feature type="compositionally biased region" description="Low complexity" evidence="1">
    <location>
        <begin position="390"/>
        <end position="425"/>
    </location>
</feature>
<protein>
    <submittedName>
        <fullName evidence="2">Uncharacterized protein</fullName>
    </submittedName>
</protein>
<gene>
    <name evidence="2" type="ORF">BD410DRAFT_827861</name>
</gene>
<feature type="region of interest" description="Disordered" evidence="1">
    <location>
        <begin position="294"/>
        <end position="321"/>
    </location>
</feature>
<dbReference type="EMBL" id="ML170171">
    <property type="protein sequence ID" value="TDL23145.1"/>
    <property type="molecule type" value="Genomic_DNA"/>
</dbReference>
<feature type="compositionally biased region" description="Basic and acidic residues" evidence="1">
    <location>
        <begin position="856"/>
        <end position="872"/>
    </location>
</feature>
<evidence type="ECO:0000256" key="1">
    <source>
        <dbReference type="SAM" id="MobiDB-lite"/>
    </source>
</evidence>
<feature type="compositionally biased region" description="Polar residues" evidence="1">
    <location>
        <begin position="550"/>
        <end position="575"/>
    </location>
</feature>
<dbReference type="STRING" id="50990.A0A4Y7Q6S9"/>
<dbReference type="VEuPathDB" id="FungiDB:BD410DRAFT_827861"/>
<reference evidence="2 3" key="1">
    <citation type="submission" date="2018-06" db="EMBL/GenBank/DDBJ databases">
        <title>A transcriptomic atlas of mushroom development highlights an independent origin of complex multicellularity.</title>
        <authorList>
            <consortium name="DOE Joint Genome Institute"/>
            <person name="Krizsan K."/>
            <person name="Almasi E."/>
            <person name="Merenyi Z."/>
            <person name="Sahu N."/>
            <person name="Viragh M."/>
            <person name="Koszo T."/>
            <person name="Mondo S."/>
            <person name="Kiss B."/>
            <person name="Balint B."/>
            <person name="Kues U."/>
            <person name="Barry K."/>
            <person name="Hegedus J.C."/>
            <person name="Henrissat B."/>
            <person name="Johnson J."/>
            <person name="Lipzen A."/>
            <person name="Ohm R."/>
            <person name="Nagy I."/>
            <person name="Pangilinan J."/>
            <person name="Yan J."/>
            <person name="Xiong Y."/>
            <person name="Grigoriev I.V."/>
            <person name="Hibbett D.S."/>
            <person name="Nagy L.G."/>
        </authorList>
    </citation>
    <scope>NUCLEOTIDE SEQUENCE [LARGE SCALE GENOMIC DNA]</scope>
    <source>
        <strain evidence="2 3">SZMC22713</strain>
    </source>
</reference>
<feature type="region of interest" description="Disordered" evidence="1">
    <location>
        <begin position="538"/>
        <end position="588"/>
    </location>
</feature>
<feature type="compositionally biased region" description="Polar residues" evidence="1">
    <location>
        <begin position="875"/>
        <end position="897"/>
    </location>
</feature>
<name>A0A4Y7Q6S9_9AGAM</name>
<evidence type="ECO:0000313" key="2">
    <source>
        <dbReference type="EMBL" id="TDL23145.1"/>
    </source>
</evidence>
<feature type="compositionally biased region" description="Basic and acidic residues" evidence="1">
    <location>
        <begin position="898"/>
        <end position="910"/>
    </location>
</feature>
<accession>A0A4Y7Q6S9</accession>
<feature type="compositionally biased region" description="Low complexity" evidence="1">
    <location>
        <begin position="163"/>
        <end position="191"/>
    </location>
</feature>
<organism evidence="2 3">
    <name type="scientific">Rickenella mellea</name>
    <dbReference type="NCBI Taxonomy" id="50990"/>
    <lineage>
        <taxon>Eukaryota</taxon>
        <taxon>Fungi</taxon>
        <taxon>Dikarya</taxon>
        <taxon>Basidiomycota</taxon>
        <taxon>Agaricomycotina</taxon>
        <taxon>Agaricomycetes</taxon>
        <taxon>Hymenochaetales</taxon>
        <taxon>Rickenellaceae</taxon>
        <taxon>Rickenella</taxon>
    </lineage>
</organism>
<feature type="compositionally biased region" description="Basic and acidic residues" evidence="1">
    <location>
        <begin position="701"/>
        <end position="717"/>
    </location>
</feature>
<dbReference type="OrthoDB" id="2138242at2759"/>
<dbReference type="Proteomes" id="UP000294933">
    <property type="component" value="Unassembled WGS sequence"/>
</dbReference>
<dbReference type="AlphaFoldDB" id="A0A4Y7Q6S9"/>
<feature type="region of interest" description="Disordered" evidence="1">
    <location>
        <begin position="745"/>
        <end position="932"/>
    </location>
</feature>
<evidence type="ECO:0000313" key="3">
    <source>
        <dbReference type="Proteomes" id="UP000294933"/>
    </source>
</evidence>
<feature type="region of interest" description="Disordered" evidence="1">
    <location>
        <begin position="697"/>
        <end position="731"/>
    </location>
</feature>
<feature type="region of interest" description="Disordered" evidence="1">
    <location>
        <begin position="234"/>
        <end position="266"/>
    </location>
</feature>
<feature type="region of interest" description="Disordered" evidence="1">
    <location>
        <begin position="337"/>
        <end position="479"/>
    </location>
</feature>
<feature type="region of interest" description="Disordered" evidence="1">
    <location>
        <begin position="20"/>
        <end position="210"/>
    </location>
</feature>
<keyword evidence="3" id="KW-1185">Reference proteome</keyword>